<evidence type="ECO:0000256" key="1">
    <source>
        <dbReference type="ARBA" id="ARBA00022723"/>
    </source>
</evidence>
<dbReference type="InterPro" id="IPR004843">
    <property type="entry name" value="Calcineurin-like_PHP"/>
</dbReference>
<dbReference type="GO" id="GO:0016020">
    <property type="term" value="C:membrane"/>
    <property type="evidence" value="ECO:0007669"/>
    <property type="project" value="GOC"/>
</dbReference>
<protein>
    <submittedName>
        <fullName evidence="5">Metallophosphoesterase</fullName>
    </submittedName>
</protein>
<keyword evidence="3" id="KW-0472">Membrane</keyword>
<sequence length="371" mass="40965">MFHLIFSIPSWYVIARFVFPLAMPLVLKLILSLVVLLASQYLLISRFTPGGIFSPEMPRAVTILFNWAFGTVLILAFTQIVMDVAAVTSLLLRHPWEMSSGVRCAAALFAMIVAGIGVQQAIRVPPVKEVTIAIKDLPREFEGYQLLQLTDLHITKLFNASWTAAMVKKAMALEADLILVTGDVIDGRLENRRNDVAPLRGLHAPDGVFAITGNHEYFFEQQRWTEHLATLGLRPLLNSHTVIQRGAAKLVIAGLPDISASRRQAMAPDLEQALEGIPDNAPVVLMDHQPRNARQNATQKVDLQLSGHTHGGLIVGFDRLFAKPNAGFVSGLYDVDGMQLYVNNGTALWPGMAIRLGRPAELTRITLRRKE</sequence>
<accession>A0A0B1R4C4</accession>
<name>A0A0B1R4C4_9GAMM</name>
<reference evidence="5 6" key="1">
    <citation type="submission" date="2014-11" db="EMBL/GenBank/DDBJ databases">
        <title>Genome sequencing of Pantoea rodasii ND03.</title>
        <authorList>
            <person name="Muhamad Yunos N.Y."/>
            <person name="Chan K.-G."/>
        </authorList>
    </citation>
    <scope>NUCLEOTIDE SEQUENCE [LARGE SCALE GENOMIC DNA]</scope>
    <source>
        <strain evidence="5 6">ND03</strain>
    </source>
</reference>
<dbReference type="GO" id="GO:0009245">
    <property type="term" value="P:lipid A biosynthetic process"/>
    <property type="evidence" value="ECO:0007669"/>
    <property type="project" value="TreeGrafter"/>
</dbReference>
<dbReference type="Pfam" id="PF00149">
    <property type="entry name" value="Metallophos"/>
    <property type="match status" value="1"/>
</dbReference>
<evidence type="ECO:0000259" key="4">
    <source>
        <dbReference type="Pfam" id="PF00149"/>
    </source>
</evidence>
<dbReference type="Proteomes" id="UP000030853">
    <property type="component" value="Unassembled WGS sequence"/>
</dbReference>
<dbReference type="Gene3D" id="3.60.21.10">
    <property type="match status" value="1"/>
</dbReference>
<keyword evidence="3" id="KW-0812">Transmembrane</keyword>
<dbReference type="GO" id="GO:0046872">
    <property type="term" value="F:metal ion binding"/>
    <property type="evidence" value="ECO:0007669"/>
    <property type="project" value="UniProtKB-KW"/>
</dbReference>
<gene>
    <name evidence="5" type="ORF">QU24_13940</name>
</gene>
<keyword evidence="3" id="KW-1133">Transmembrane helix</keyword>
<proteinExistence type="predicted"/>
<comment type="caution">
    <text evidence="5">The sequence shown here is derived from an EMBL/GenBank/DDBJ whole genome shotgun (WGS) entry which is preliminary data.</text>
</comment>
<feature type="transmembrane region" description="Helical" evidence="3">
    <location>
        <begin position="64"/>
        <end position="92"/>
    </location>
</feature>
<dbReference type="PANTHER" id="PTHR31302">
    <property type="entry name" value="TRANSMEMBRANE PROTEIN WITH METALLOPHOSPHOESTERASE DOMAIN-RELATED"/>
    <property type="match status" value="1"/>
</dbReference>
<keyword evidence="2" id="KW-0378">Hydrolase</keyword>
<evidence type="ECO:0000256" key="2">
    <source>
        <dbReference type="ARBA" id="ARBA00022801"/>
    </source>
</evidence>
<dbReference type="InterPro" id="IPR051158">
    <property type="entry name" value="Metallophosphoesterase_sf"/>
</dbReference>
<organism evidence="5 6">
    <name type="scientific">Pantoea rodasii</name>
    <dbReference type="NCBI Taxonomy" id="1076549"/>
    <lineage>
        <taxon>Bacteria</taxon>
        <taxon>Pseudomonadati</taxon>
        <taxon>Pseudomonadota</taxon>
        <taxon>Gammaproteobacteria</taxon>
        <taxon>Enterobacterales</taxon>
        <taxon>Erwiniaceae</taxon>
        <taxon>Pantoea</taxon>
    </lineage>
</organism>
<evidence type="ECO:0000313" key="5">
    <source>
        <dbReference type="EMBL" id="KHJ67474.1"/>
    </source>
</evidence>
<evidence type="ECO:0000256" key="3">
    <source>
        <dbReference type="SAM" id="Phobius"/>
    </source>
</evidence>
<evidence type="ECO:0000313" key="6">
    <source>
        <dbReference type="Proteomes" id="UP000030853"/>
    </source>
</evidence>
<dbReference type="PANTHER" id="PTHR31302:SF31">
    <property type="entry name" value="PHOSPHODIESTERASE YAEI"/>
    <property type="match status" value="1"/>
</dbReference>
<dbReference type="EMBL" id="JTJJ01000048">
    <property type="protein sequence ID" value="KHJ67474.1"/>
    <property type="molecule type" value="Genomic_DNA"/>
</dbReference>
<dbReference type="RefSeq" id="WP_039332116.1">
    <property type="nucleotide sequence ID" value="NZ_JTJJ01000048.1"/>
</dbReference>
<feature type="transmembrane region" description="Helical" evidence="3">
    <location>
        <begin position="21"/>
        <end position="44"/>
    </location>
</feature>
<dbReference type="AlphaFoldDB" id="A0A0B1R4C4"/>
<feature type="domain" description="Calcineurin-like phosphoesterase" evidence="4">
    <location>
        <begin position="146"/>
        <end position="311"/>
    </location>
</feature>
<keyword evidence="1" id="KW-0479">Metal-binding</keyword>
<dbReference type="CDD" id="cd07385">
    <property type="entry name" value="MPP_YkuE_C"/>
    <property type="match status" value="1"/>
</dbReference>
<dbReference type="SUPFAM" id="SSF56300">
    <property type="entry name" value="Metallo-dependent phosphatases"/>
    <property type="match status" value="1"/>
</dbReference>
<dbReference type="GO" id="GO:0008758">
    <property type="term" value="F:UDP-2,3-diacylglucosamine hydrolase activity"/>
    <property type="evidence" value="ECO:0007669"/>
    <property type="project" value="TreeGrafter"/>
</dbReference>
<dbReference type="InterPro" id="IPR029052">
    <property type="entry name" value="Metallo-depent_PP-like"/>
</dbReference>